<accession>A0A1I7W9P2</accession>
<reference evidence="3" key="1">
    <citation type="submission" date="2016-11" db="UniProtKB">
        <authorList>
            <consortium name="WormBaseParasite"/>
        </authorList>
    </citation>
    <scope>IDENTIFICATION</scope>
</reference>
<evidence type="ECO:0000256" key="1">
    <source>
        <dbReference type="SAM" id="MobiDB-lite"/>
    </source>
</evidence>
<keyword evidence="2" id="KW-1185">Reference proteome</keyword>
<feature type="compositionally biased region" description="Basic and acidic residues" evidence="1">
    <location>
        <begin position="85"/>
        <end position="103"/>
    </location>
</feature>
<feature type="compositionally biased region" description="Basic and acidic residues" evidence="1">
    <location>
        <begin position="443"/>
        <end position="459"/>
    </location>
</feature>
<dbReference type="WBParaSite" id="Hba_01385">
    <property type="protein sequence ID" value="Hba_01385"/>
    <property type="gene ID" value="Hba_01385"/>
</dbReference>
<sequence length="631" mass="69680">MKKLSISSSLESCTSSILNDLDLIPENDPHYSEINDDVFEKNSDSGVSPEKVEAKSLRRSARAASVASSEKKIKTPTRNRSVRAASKDIDNSESGLHDVDPKRTQRACGRVTRSSSFVASDTSDLEESVSFLTKSIRRTPARGVNNDNLNVIKEESLENSGINSVNTEFPMETNAEVTITPSKRGRSAKATRLSVKKISASPPRLTRAMRAAGLTTPVQEKELDIVQSAEVSENINDSKQVVVASGEKLHNKERFDLETPIRDRNEKFSKNLIHMLMNSTGKEIKLEKMHTSEVRAFSLIISTYCLKYVPMFKVEVTVEVPQSVLGASTPENEIEDMDWESMETPVSQKKVIPTSNDTTPLTHPTSRVDSANVYTPLITKSTDEHERFVEIVTQSVEKANQIMGKGNRETPSEFGTKEIKNNPDSISSEPVDIIHTTTSNVKQPEEYRRSIGTNEDRKSSINQESFNLVNDNHSVSFGLKNDSNDAGLSKEIDSNDAGLSKEIDSNDAGLSKEIDSNDAGLSKEIDSKDPGLSKEIDSKDPRLSKEIDSKDPGLSKEIDSNEINEIAEVMQGAGSGVFWKIRNYINTYFTKYYVSRYSDESLAESGALLFSTVECNSNSTLSGYGTIKKVD</sequence>
<dbReference type="AlphaFoldDB" id="A0A1I7W9P2"/>
<evidence type="ECO:0000313" key="2">
    <source>
        <dbReference type="Proteomes" id="UP000095283"/>
    </source>
</evidence>
<evidence type="ECO:0000313" key="3">
    <source>
        <dbReference type="WBParaSite" id="Hba_01385"/>
    </source>
</evidence>
<protein>
    <submittedName>
        <fullName evidence="3">BTB domain-containing protein</fullName>
    </submittedName>
</protein>
<dbReference type="Proteomes" id="UP000095283">
    <property type="component" value="Unplaced"/>
</dbReference>
<name>A0A1I7W9P2_HETBA</name>
<feature type="region of interest" description="Disordered" evidence="1">
    <location>
        <begin position="404"/>
        <end position="467"/>
    </location>
</feature>
<feature type="region of interest" description="Disordered" evidence="1">
    <location>
        <begin position="24"/>
        <end position="107"/>
    </location>
</feature>
<feature type="compositionally biased region" description="Basic and acidic residues" evidence="1">
    <location>
        <begin position="406"/>
        <end position="421"/>
    </location>
</feature>
<feature type="compositionally biased region" description="Basic and acidic residues" evidence="1">
    <location>
        <begin position="27"/>
        <end position="43"/>
    </location>
</feature>
<proteinExistence type="predicted"/>
<feature type="compositionally biased region" description="Basic and acidic residues" evidence="1">
    <location>
        <begin position="488"/>
        <end position="556"/>
    </location>
</feature>
<feature type="region of interest" description="Disordered" evidence="1">
    <location>
        <begin position="481"/>
        <end position="556"/>
    </location>
</feature>
<organism evidence="2 3">
    <name type="scientific">Heterorhabditis bacteriophora</name>
    <name type="common">Entomopathogenic nematode worm</name>
    <dbReference type="NCBI Taxonomy" id="37862"/>
    <lineage>
        <taxon>Eukaryota</taxon>
        <taxon>Metazoa</taxon>
        <taxon>Ecdysozoa</taxon>
        <taxon>Nematoda</taxon>
        <taxon>Chromadorea</taxon>
        <taxon>Rhabditida</taxon>
        <taxon>Rhabditina</taxon>
        <taxon>Rhabditomorpha</taxon>
        <taxon>Strongyloidea</taxon>
        <taxon>Heterorhabditidae</taxon>
        <taxon>Heterorhabditis</taxon>
    </lineage>
</organism>